<proteinExistence type="predicted"/>
<name>A0ABD5Y577_9EURY</name>
<keyword evidence="2" id="KW-1185">Reference proteome</keyword>
<sequence>MRPGRDDRPLAEMDVAGEFVAAVVEGVEKFSADAREPAQRAFRDRDLATARPGEWYPLSSYVHAVEAVHGLVGDHAVHALGQRIARAVAFPEGVESVPDALDALDDVCRDRHRGGDVGGYAFRQIGDEDGRIECHTPYPCAFDRGVVEGTAVAHADGFVCVCEVGACRAEGADRCTYDVSW</sequence>
<dbReference type="RefSeq" id="WP_274322121.1">
    <property type="nucleotide sequence ID" value="NZ_CP118158.1"/>
</dbReference>
<evidence type="ECO:0008006" key="3">
    <source>
        <dbReference type="Google" id="ProtNLM"/>
    </source>
</evidence>
<reference evidence="1 2" key="1">
    <citation type="journal article" date="2019" name="Int. J. Syst. Evol. Microbiol.">
        <title>The Global Catalogue of Microorganisms (GCM) 10K type strain sequencing project: providing services to taxonomists for standard genome sequencing and annotation.</title>
        <authorList>
            <consortium name="The Broad Institute Genomics Platform"/>
            <consortium name="The Broad Institute Genome Sequencing Center for Infectious Disease"/>
            <person name="Wu L."/>
            <person name="Ma J."/>
        </authorList>
    </citation>
    <scope>NUCLEOTIDE SEQUENCE [LARGE SCALE GENOMIC DNA]</scope>
    <source>
        <strain evidence="1 2">XZYJT29</strain>
    </source>
</reference>
<evidence type="ECO:0000313" key="2">
    <source>
        <dbReference type="Proteomes" id="UP001596432"/>
    </source>
</evidence>
<gene>
    <name evidence="1" type="ORF">ACFQMA_14480</name>
</gene>
<protein>
    <recommendedName>
        <fullName evidence="3">4-vinyl reductase 4VR domain-containing protein</fullName>
    </recommendedName>
</protein>
<organism evidence="1 2">
    <name type="scientific">Halosimplex aquaticum</name>
    <dbReference type="NCBI Taxonomy" id="3026162"/>
    <lineage>
        <taxon>Archaea</taxon>
        <taxon>Methanobacteriati</taxon>
        <taxon>Methanobacteriota</taxon>
        <taxon>Stenosarchaea group</taxon>
        <taxon>Halobacteria</taxon>
        <taxon>Halobacteriales</taxon>
        <taxon>Haloarculaceae</taxon>
        <taxon>Halosimplex</taxon>
    </lineage>
</organism>
<dbReference type="GeneID" id="78821335"/>
<dbReference type="AlphaFoldDB" id="A0ABD5Y577"/>
<comment type="caution">
    <text evidence="1">The sequence shown here is derived from an EMBL/GenBank/DDBJ whole genome shotgun (WGS) entry which is preliminary data.</text>
</comment>
<evidence type="ECO:0000313" key="1">
    <source>
        <dbReference type="EMBL" id="MFC7141028.1"/>
    </source>
</evidence>
<dbReference type="EMBL" id="JBHTAS010000001">
    <property type="protein sequence ID" value="MFC7141028.1"/>
    <property type="molecule type" value="Genomic_DNA"/>
</dbReference>
<dbReference type="Proteomes" id="UP001596432">
    <property type="component" value="Unassembled WGS sequence"/>
</dbReference>
<accession>A0ABD5Y577</accession>